<feature type="transmembrane region" description="Helical" evidence="5">
    <location>
        <begin position="116"/>
        <end position="137"/>
    </location>
</feature>
<evidence type="ECO:0000256" key="3">
    <source>
        <dbReference type="ARBA" id="ARBA00022989"/>
    </source>
</evidence>
<reference evidence="7 8" key="1">
    <citation type="submission" date="2018-01" db="EMBL/GenBank/DDBJ databases">
        <title>Draft genome sequence of Streptomyces sp. 13K301.</title>
        <authorList>
            <person name="Sahin N."/>
            <person name="Saygin H."/>
            <person name="Ay H."/>
        </authorList>
    </citation>
    <scope>NUCLEOTIDE SEQUENCE [LARGE SCALE GENOMIC DNA]</scope>
    <source>
        <strain evidence="7 8">13K301</strain>
    </source>
</reference>
<evidence type="ECO:0000313" key="8">
    <source>
        <dbReference type="Proteomes" id="UP000235943"/>
    </source>
</evidence>
<feature type="transmembrane region" description="Helical" evidence="5">
    <location>
        <begin position="51"/>
        <end position="68"/>
    </location>
</feature>
<protein>
    <submittedName>
        <fullName evidence="7">Methylamine utilization protein MauE</fullName>
    </submittedName>
</protein>
<dbReference type="RefSeq" id="WP_102913353.1">
    <property type="nucleotide sequence ID" value="NZ_POUC01000485.1"/>
</dbReference>
<dbReference type="EMBL" id="POUC01000485">
    <property type="protein sequence ID" value="PNG17287.1"/>
    <property type="molecule type" value="Genomic_DNA"/>
</dbReference>
<evidence type="ECO:0000256" key="5">
    <source>
        <dbReference type="SAM" id="Phobius"/>
    </source>
</evidence>
<dbReference type="AlphaFoldDB" id="A0A2N8TE41"/>
<keyword evidence="2 5" id="KW-0812">Transmembrane</keyword>
<keyword evidence="4 5" id="KW-0472">Membrane</keyword>
<name>A0A2N8TE41_9ACTN</name>
<organism evidence="7 8">
    <name type="scientific">Streptomyces cahuitamycinicus</name>
    <dbReference type="NCBI Taxonomy" id="2070367"/>
    <lineage>
        <taxon>Bacteria</taxon>
        <taxon>Bacillati</taxon>
        <taxon>Actinomycetota</taxon>
        <taxon>Actinomycetes</taxon>
        <taxon>Kitasatosporales</taxon>
        <taxon>Streptomycetaceae</taxon>
        <taxon>Streptomyces</taxon>
    </lineage>
</organism>
<feature type="transmembrane region" description="Helical" evidence="5">
    <location>
        <begin position="149"/>
        <end position="166"/>
    </location>
</feature>
<evidence type="ECO:0000256" key="1">
    <source>
        <dbReference type="ARBA" id="ARBA00004141"/>
    </source>
</evidence>
<accession>A0A2N8TE41</accession>
<dbReference type="GO" id="GO:0016020">
    <property type="term" value="C:membrane"/>
    <property type="evidence" value="ECO:0007669"/>
    <property type="project" value="UniProtKB-SubCell"/>
</dbReference>
<gene>
    <name evidence="7" type="ORF">C1J00_37350</name>
</gene>
<evidence type="ECO:0000256" key="2">
    <source>
        <dbReference type="ARBA" id="ARBA00022692"/>
    </source>
</evidence>
<dbReference type="InterPro" id="IPR009908">
    <property type="entry name" value="Methylamine_util_MauE"/>
</dbReference>
<evidence type="ECO:0000256" key="4">
    <source>
        <dbReference type="ARBA" id="ARBA00023136"/>
    </source>
</evidence>
<evidence type="ECO:0000313" key="7">
    <source>
        <dbReference type="EMBL" id="PNG17287.1"/>
    </source>
</evidence>
<keyword evidence="3 5" id="KW-1133">Transmembrane helix</keyword>
<dbReference type="Proteomes" id="UP000235943">
    <property type="component" value="Unassembled WGS sequence"/>
</dbReference>
<dbReference type="OrthoDB" id="4222902at2"/>
<evidence type="ECO:0000259" key="6">
    <source>
        <dbReference type="Pfam" id="PF07291"/>
    </source>
</evidence>
<comment type="subcellular location">
    <subcellularLocation>
        <location evidence="1">Membrane</location>
        <topology evidence="1">Multi-pass membrane protein</topology>
    </subcellularLocation>
</comment>
<feature type="domain" description="Methylamine utilisation protein MauE" evidence="6">
    <location>
        <begin position="4"/>
        <end position="134"/>
    </location>
</feature>
<feature type="transmembrane region" description="Helical" evidence="5">
    <location>
        <begin position="75"/>
        <end position="96"/>
    </location>
</feature>
<sequence>MAAALSTVCHILVAVVLAASAVGKARPAGFRAFLTTLADMGLGTAGMRRPLAYATITVEGVAAGLLLLPGTRAGVIGLLLASLVLAALTIGVVRAVRGGGPPVTCACFGRTGRPLGVLHLVRNTGLLLAAVGALVVTGSGPGRATGGDLVVSVAAGAVLAVVVIGLDDIADLFTAPTASTARSTDLP</sequence>
<comment type="caution">
    <text evidence="7">The sequence shown here is derived from an EMBL/GenBank/DDBJ whole genome shotgun (WGS) entry which is preliminary data.</text>
</comment>
<dbReference type="Pfam" id="PF07291">
    <property type="entry name" value="MauE"/>
    <property type="match status" value="1"/>
</dbReference>
<keyword evidence="8" id="KW-1185">Reference proteome</keyword>
<proteinExistence type="predicted"/>
<dbReference type="GO" id="GO:0030416">
    <property type="term" value="P:methylamine metabolic process"/>
    <property type="evidence" value="ECO:0007669"/>
    <property type="project" value="InterPro"/>
</dbReference>